<evidence type="ECO:0000313" key="1">
    <source>
        <dbReference type="EMBL" id="CAG8495920.1"/>
    </source>
</evidence>
<dbReference type="AlphaFoldDB" id="A0A9N8ZHF5"/>
<dbReference type="EMBL" id="CAJVPK010000334">
    <property type="protein sequence ID" value="CAG8495920.1"/>
    <property type="molecule type" value="Genomic_DNA"/>
</dbReference>
<sequence>MQISFFAIVAHKVEELEKAVKFRLRESLPTSIYKKFPKSCNAASLPSGTARSRPDF</sequence>
<comment type="caution">
    <text evidence="1">The sequence shown here is derived from an EMBL/GenBank/DDBJ whole genome shotgun (WGS) entry which is preliminary data.</text>
</comment>
<evidence type="ECO:0000313" key="2">
    <source>
        <dbReference type="Proteomes" id="UP000789706"/>
    </source>
</evidence>
<accession>A0A9N8ZHF5</accession>
<reference evidence="1" key="1">
    <citation type="submission" date="2021-06" db="EMBL/GenBank/DDBJ databases">
        <authorList>
            <person name="Kallberg Y."/>
            <person name="Tangrot J."/>
            <person name="Rosling A."/>
        </authorList>
    </citation>
    <scope>NUCLEOTIDE SEQUENCE</scope>
    <source>
        <strain evidence="1">AZ414A</strain>
    </source>
</reference>
<organism evidence="1 2">
    <name type="scientific">Diversispora eburnea</name>
    <dbReference type="NCBI Taxonomy" id="1213867"/>
    <lineage>
        <taxon>Eukaryota</taxon>
        <taxon>Fungi</taxon>
        <taxon>Fungi incertae sedis</taxon>
        <taxon>Mucoromycota</taxon>
        <taxon>Glomeromycotina</taxon>
        <taxon>Glomeromycetes</taxon>
        <taxon>Diversisporales</taxon>
        <taxon>Diversisporaceae</taxon>
        <taxon>Diversispora</taxon>
    </lineage>
</organism>
<protein>
    <submittedName>
        <fullName evidence="1">1821_t:CDS:1</fullName>
    </submittedName>
</protein>
<proteinExistence type="predicted"/>
<keyword evidence="2" id="KW-1185">Reference proteome</keyword>
<dbReference type="Proteomes" id="UP000789706">
    <property type="component" value="Unassembled WGS sequence"/>
</dbReference>
<gene>
    <name evidence="1" type="ORF">DEBURN_LOCUS4419</name>
</gene>
<name>A0A9N8ZHF5_9GLOM</name>